<evidence type="ECO:0000313" key="3">
    <source>
        <dbReference type="EMBL" id="KAK3759164.1"/>
    </source>
</evidence>
<feature type="region of interest" description="Disordered" evidence="1">
    <location>
        <begin position="370"/>
        <end position="423"/>
    </location>
</feature>
<gene>
    <name evidence="3" type="ORF">RRG08_036955</name>
</gene>
<dbReference type="Pfam" id="PF00059">
    <property type="entry name" value="Lectin_C"/>
    <property type="match status" value="1"/>
</dbReference>
<accession>A0AAE1D6G3</accession>
<evidence type="ECO:0000256" key="1">
    <source>
        <dbReference type="SAM" id="MobiDB-lite"/>
    </source>
</evidence>
<evidence type="ECO:0000313" key="4">
    <source>
        <dbReference type="Proteomes" id="UP001283361"/>
    </source>
</evidence>
<dbReference type="AlphaFoldDB" id="A0AAE1D6G3"/>
<proteinExistence type="predicted"/>
<dbReference type="InterPro" id="IPR001304">
    <property type="entry name" value="C-type_lectin-like"/>
</dbReference>
<reference evidence="3" key="1">
    <citation type="journal article" date="2023" name="G3 (Bethesda)">
        <title>A reference genome for the long-term kleptoplast-retaining sea slug Elysia crispata morphotype clarki.</title>
        <authorList>
            <person name="Eastman K.E."/>
            <person name="Pendleton A.L."/>
            <person name="Shaikh M.A."/>
            <person name="Suttiyut T."/>
            <person name="Ogas R."/>
            <person name="Tomko P."/>
            <person name="Gavelis G."/>
            <person name="Widhalm J.R."/>
            <person name="Wisecaver J.H."/>
        </authorList>
    </citation>
    <scope>NUCLEOTIDE SEQUENCE</scope>
    <source>
        <strain evidence="3">ECLA1</strain>
    </source>
</reference>
<dbReference type="Proteomes" id="UP001283361">
    <property type="component" value="Unassembled WGS sequence"/>
</dbReference>
<protein>
    <recommendedName>
        <fullName evidence="2">C-type lectin domain-containing protein</fullName>
    </recommendedName>
</protein>
<dbReference type="Gene3D" id="3.10.100.10">
    <property type="entry name" value="Mannose-Binding Protein A, subunit A"/>
    <property type="match status" value="1"/>
</dbReference>
<comment type="caution">
    <text evidence="3">The sequence shown here is derived from an EMBL/GenBank/DDBJ whole genome shotgun (WGS) entry which is preliminary data.</text>
</comment>
<feature type="domain" description="C-type lectin" evidence="2">
    <location>
        <begin position="72"/>
        <end position="193"/>
    </location>
</feature>
<sequence>MNLPRFNSKHFDRKEIFTTVMNSSQHANFRLVLKVLLISVYSLDLMVTPCDITQIKPGNCSHPRWDWVGPFNRCLTMAFLQSSWDKVQEQCVSYGGTLVKIVNSVQNQRIQRRYKCGGPVVWNSCKARYAWIGLRRDTQSSNYTWVSDGTKWTQGVDFGNTVQQIRGDCIYWHRMTFDWRTDSCSGPNHGICQEDYESKPEKPKILSKYVTFFLGEQLTATCRSLLGIHGEMRFYILGNTTEFIRARNTTLVRYTEVHDLDWNGKCNRYAEGSLSIPVTWDLLGKTLACVSATTKNTPICSANDTFCARITTFPSEPDFCISCWVKGHVLLSVMIAVAPVITLLLLKLVCRTETHASSLGGEDLQMALARASRGKPETVSGVEGHHSDDQGSHKHSEGSGVTGVQLDDQDDQDSEDGQSLAES</sequence>
<organism evidence="3 4">
    <name type="scientific">Elysia crispata</name>
    <name type="common">lettuce slug</name>
    <dbReference type="NCBI Taxonomy" id="231223"/>
    <lineage>
        <taxon>Eukaryota</taxon>
        <taxon>Metazoa</taxon>
        <taxon>Spiralia</taxon>
        <taxon>Lophotrochozoa</taxon>
        <taxon>Mollusca</taxon>
        <taxon>Gastropoda</taxon>
        <taxon>Heterobranchia</taxon>
        <taxon>Euthyneura</taxon>
        <taxon>Panpulmonata</taxon>
        <taxon>Sacoglossa</taxon>
        <taxon>Placobranchoidea</taxon>
        <taxon>Plakobranchidae</taxon>
        <taxon>Elysia</taxon>
    </lineage>
</organism>
<dbReference type="EMBL" id="JAWDGP010005162">
    <property type="protein sequence ID" value="KAK3759164.1"/>
    <property type="molecule type" value="Genomic_DNA"/>
</dbReference>
<feature type="compositionally biased region" description="Acidic residues" evidence="1">
    <location>
        <begin position="407"/>
        <end position="416"/>
    </location>
</feature>
<feature type="compositionally biased region" description="Basic and acidic residues" evidence="1">
    <location>
        <begin position="383"/>
        <end position="397"/>
    </location>
</feature>
<evidence type="ECO:0000259" key="2">
    <source>
        <dbReference type="PROSITE" id="PS50041"/>
    </source>
</evidence>
<dbReference type="SMART" id="SM00034">
    <property type="entry name" value="CLECT"/>
    <property type="match status" value="1"/>
</dbReference>
<dbReference type="PROSITE" id="PS50041">
    <property type="entry name" value="C_TYPE_LECTIN_2"/>
    <property type="match status" value="1"/>
</dbReference>
<dbReference type="SUPFAM" id="SSF56436">
    <property type="entry name" value="C-type lectin-like"/>
    <property type="match status" value="1"/>
</dbReference>
<name>A0AAE1D6G3_9GAST</name>
<keyword evidence="4" id="KW-1185">Reference proteome</keyword>
<dbReference type="CDD" id="cd00037">
    <property type="entry name" value="CLECT"/>
    <property type="match status" value="1"/>
</dbReference>
<dbReference type="InterPro" id="IPR016187">
    <property type="entry name" value="CTDL_fold"/>
</dbReference>
<dbReference type="InterPro" id="IPR016186">
    <property type="entry name" value="C-type_lectin-like/link_sf"/>
</dbReference>